<comment type="catalytic activity">
    <reaction evidence="15">
        <text>Ni(2+)(out) + ATP + H2O = Ni(2+)(in) + ADP + phosphate + H(+)</text>
        <dbReference type="Rhea" id="RHEA:15557"/>
        <dbReference type="ChEBI" id="CHEBI:15377"/>
        <dbReference type="ChEBI" id="CHEBI:15378"/>
        <dbReference type="ChEBI" id="CHEBI:30616"/>
        <dbReference type="ChEBI" id="CHEBI:43474"/>
        <dbReference type="ChEBI" id="CHEBI:49786"/>
        <dbReference type="ChEBI" id="CHEBI:456216"/>
        <dbReference type="EC" id="7.2.2.11"/>
    </reaction>
    <physiologicalReaction direction="left-to-right" evidence="15">
        <dbReference type="Rhea" id="RHEA:15558"/>
    </physiologicalReaction>
</comment>
<protein>
    <recommendedName>
        <fullName evidence="14">Nickel import system ATP-binding protein NikD</fullName>
        <ecNumber evidence="13">7.2.2.11</ecNumber>
    </recommendedName>
</protein>
<dbReference type="NCBIfam" id="TIGR01727">
    <property type="entry name" value="oligo_HPY"/>
    <property type="match status" value="1"/>
</dbReference>
<dbReference type="PANTHER" id="PTHR43297">
    <property type="entry name" value="OLIGOPEPTIDE TRANSPORT ATP-BINDING PROTEIN APPD"/>
    <property type="match status" value="1"/>
</dbReference>
<dbReference type="GO" id="GO:0015413">
    <property type="term" value="F:ABC-type nickel transporter activity"/>
    <property type="evidence" value="ECO:0007669"/>
    <property type="project" value="UniProtKB-EC"/>
</dbReference>
<feature type="domain" description="ABC transporter" evidence="16">
    <location>
        <begin position="11"/>
        <end position="261"/>
    </location>
</feature>
<evidence type="ECO:0000256" key="6">
    <source>
        <dbReference type="ARBA" id="ARBA00022741"/>
    </source>
</evidence>
<evidence type="ECO:0000256" key="15">
    <source>
        <dbReference type="ARBA" id="ARBA00048610"/>
    </source>
</evidence>
<sequence>MTAPVLAVPVLTVSGLTVRFPTGRRSTVHAATDVSFDLVPGRVLALVGESGCGKSVLAAALLRLLPPGTEVSGTAVLAGGTDLLGAPGRVLRRSIRGRRVALVPQSAATALTPVRTVRAQVEETVAELTPDVDRRARADELATRVGLAPADLDRYPHELSGGMAQRVVVALALAGDPDVVLADEPTAGLDRPLVDRTLRLLRSVADRGCAVLLITHDLGALQRTPGLVDDVAVMYAGRLVETGPADAVLGDPAHDYTRALLGALPAGGLVPIPGIAPTLTDLPPGCAWHARRPHSGACDGGEAVHVAGARTSRCRPPAGARC</sequence>
<dbReference type="PROSITE" id="PS00211">
    <property type="entry name" value="ABC_TRANSPORTER_1"/>
    <property type="match status" value="1"/>
</dbReference>
<keyword evidence="6" id="KW-0547">Nucleotide-binding</keyword>
<dbReference type="OrthoDB" id="8036461at2"/>
<dbReference type="InterPro" id="IPR003593">
    <property type="entry name" value="AAA+_ATPase"/>
</dbReference>
<keyword evidence="5" id="KW-0533">Nickel</keyword>
<keyword evidence="8" id="KW-1278">Translocase</keyword>
<dbReference type="InterPro" id="IPR050388">
    <property type="entry name" value="ABC_Ni/Peptide_Import"/>
</dbReference>
<comment type="similarity">
    <text evidence="2">Belongs to the ABC transporter superfamily.</text>
</comment>
<evidence type="ECO:0000313" key="17">
    <source>
        <dbReference type="EMBL" id="TWH74827.1"/>
    </source>
</evidence>
<evidence type="ECO:0000256" key="2">
    <source>
        <dbReference type="ARBA" id="ARBA00005417"/>
    </source>
</evidence>
<evidence type="ECO:0000256" key="12">
    <source>
        <dbReference type="ARBA" id="ARBA00038669"/>
    </source>
</evidence>
<evidence type="ECO:0000256" key="7">
    <source>
        <dbReference type="ARBA" id="ARBA00022840"/>
    </source>
</evidence>
<dbReference type="Proteomes" id="UP000321490">
    <property type="component" value="Unassembled WGS sequence"/>
</dbReference>
<dbReference type="GO" id="GO:0005524">
    <property type="term" value="F:ATP binding"/>
    <property type="evidence" value="ECO:0007669"/>
    <property type="project" value="UniProtKB-KW"/>
</dbReference>
<dbReference type="PANTHER" id="PTHR43297:SF13">
    <property type="entry name" value="NICKEL ABC TRANSPORTER, ATP-BINDING PROTEIN"/>
    <property type="match status" value="1"/>
</dbReference>
<dbReference type="InterPro" id="IPR003439">
    <property type="entry name" value="ABC_transporter-like_ATP-bd"/>
</dbReference>
<dbReference type="SMART" id="SM00382">
    <property type="entry name" value="AAA"/>
    <property type="match status" value="1"/>
</dbReference>
<evidence type="ECO:0000256" key="11">
    <source>
        <dbReference type="ARBA" id="ARBA00023136"/>
    </source>
</evidence>
<keyword evidence="9" id="KW-0406">Ion transport</keyword>
<evidence type="ECO:0000259" key="16">
    <source>
        <dbReference type="PROSITE" id="PS50893"/>
    </source>
</evidence>
<dbReference type="RefSeq" id="WP_153359561.1">
    <property type="nucleotide sequence ID" value="NZ_JABGDC010000071.1"/>
</dbReference>
<accession>A0A562IUZ2</accession>
<dbReference type="InterPro" id="IPR017871">
    <property type="entry name" value="ABC_transporter-like_CS"/>
</dbReference>
<evidence type="ECO:0000256" key="3">
    <source>
        <dbReference type="ARBA" id="ARBA00022448"/>
    </source>
</evidence>
<dbReference type="Pfam" id="PF00005">
    <property type="entry name" value="ABC_tran"/>
    <property type="match status" value="1"/>
</dbReference>
<keyword evidence="10" id="KW-0921">Nickel transport</keyword>
<evidence type="ECO:0000256" key="9">
    <source>
        <dbReference type="ARBA" id="ARBA00023065"/>
    </source>
</evidence>
<dbReference type="InterPro" id="IPR013563">
    <property type="entry name" value="Oligopep_ABC_C"/>
</dbReference>
<proteinExistence type="inferred from homology"/>
<evidence type="ECO:0000256" key="5">
    <source>
        <dbReference type="ARBA" id="ARBA00022596"/>
    </source>
</evidence>
<dbReference type="AlphaFoldDB" id="A0A562IUZ2"/>
<dbReference type="Gene3D" id="3.40.50.300">
    <property type="entry name" value="P-loop containing nucleotide triphosphate hydrolases"/>
    <property type="match status" value="1"/>
</dbReference>
<gene>
    <name evidence="17" type="ORF">JD78_03372</name>
</gene>
<evidence type="ECO:0000256" key="10">
    <source>
        <dbReference type="ARBA" id="ARBA00023112"/>
    </source>
</evidence>
<dbReference type="EMBL" id="VLKF01000001">
    <property type="protein sequence ID" value="TWH74827.1"/>
    <property type="molecule type" value="Genomic_DNA"/>
</dbReference>
<dbReference type="CDD" id="cd03257">
    <property type="entry name" value="ABC_NikE_OppD_transporters"/>
    <property type="match status" value="1"/>
</dbReference>
<organism evidence="17 18">
    <name type="scientific">Modestobacter roseus</name>
    <dbReference type="NCBI Taxonomy" id="1181884"/>
    <lineage>
        <taxon>Bacteria</taxon>
        <taxon>Bacillati</taxon>
        <taxon>Actinomycetota</taxon>
        <taxon>Actinomycetes</taxon>
        <taxon>Geodermatophilales</taxon>
        <taxon>Geodermatophilaceae</taxon>
        <taxon>Modestobacter</taxon>
    </lineage>
</organism>
<keyword evidence="7 17" id="KW-0067">ATP-binding</keyword>
<keyword evidence="4" id="KW-1003">Cell membrane</keyword>
<evidence type="ECO:0000256" key="14">
    <source>
        <dbReference type="ARBA" id="ARBA00044143"/>
    </source>
</evidence>
<evidence type="ECO:0000256" key="4">
    <source>
        <dbReference type="ARBA" id="ARBA00022475"/>
    </source>
</evidence>
<keyword evidence="11" id="KW-0472">Membrane</keyword>
<dbReference type="GO" id="GO:0005886">
    <property type="term" value="C:plasma membrane"/>
    <property type="evidence" value="ECO:0007669"/>
    <property type="project" value="UniProtKB-SubCell"/>
</dbReference>
<keyword evidence="3" id="KW-0813">Transport</keyword>
<comment type="subunit">
    <text evidence="12">The complex is composed of two ATP-binding proteins (NikD and NikE), two transmembrane proteins (NikB and NikC) and a solute-binding protein (NikA).</text>
</comment>
<dbReference type="Pfam" id="PF08352">
    <property type="entry name" value="oligo_HPY"/>
    <property type="match status" value="1"/>
</dbReference>
<comment type="caution">
    <text evidence="17">The sequence shown here is derived from an EMBL/GenBank/DDBJ whole genome shotgun (WGS) entry which is preliminary data.</text>
</comment>
<evidence type="ECO:0000256" key="8">
    <source>
        <dbReference type="ARBA" id="ARBA00022967"/>
    </source>
</evidence>
<keyword evidence="18" id="KW-1185">Reference proteome</keyword>
<name>A0A562IUZ2_9ACTN</name>
<dbReference type="InterPro" id="IPR027417">
    <property type="entry name" value="P-loop_NTPase"/>
</dbReference>
<comment type="subcellular location">
    <subcellularLocation>
        <location evidence="1">Cell membrane</location>
        <topology evidence="1">Peripheral membrane protein</topology>
    </subcellularLocation>
</comment>
<reference evidence="17 18" key="1">
    <citation type="submission" date="2019-07" db="EMBL/GenBank/DDBJ databases">
        <title>R&amp;d 2014.</title>
        <authorList>
            <person name="Klenk H.-P."/>
        </authorList>
    </citation>
    <scope>NUCLEOTIDE SEQUENCE [LARGE SCALE GENOMIC DNA]</scope>
    <source>
        <strain evidence="17 18">DSM 45764</strain>
    </source>
</reference>
<dbReference type="GO" id="GO:0016887">
    <property type="term" value="F:ATP hydrolysis activity"/>
    <property type="evidence" value="ECO:0007669"/>
    <property type="project" value="InterPro"/>
</dbReference>
<evidence type="ECO:0000256" key="1">
    <source>
        <dbReference type="ARBA" id="ARBA00004202"/>
    </source>
</evidence>
<dbReference type="EC" id="7.2.2.11" evidence="13"/>
<evidence type="ECO:0000313" key="18">
    <source>
        <dbReference type="Proteomes" id="UP000321490"/>
    </source>
</evidence>
<evidence type="ECO:0000256" key="13">
    <source>
        <dbReference type="ARBA" id="ARBA00039098"/>
    </source>
</evidence>
<dbReference type="GO" id="GO:0015833">
    <property type="term" value="P:peptide transport"/>
    <property type="evidence" value="ECO:0007669"/>
    <property type="project" value="InterPro"/>
</dbReference>
<dbReference type="PROSITE" id="PS50893">
    <property type="entry name" value="ABC_TRANSPORTER_2"/>
    <property type="match status" value="1"/>
</dbReference>
<dbReference type="SUPFAM" id="SSF52540">
    <property type="entry name" value="P-loop containing nucleoside triphosphate hydrolases"/>
    <property type="match status" value="1"/>
</dbReference>